<keyword evidence="5" id="KW-1185">Reference proteome</keyword>
<keyword evidence="1" id="KW-0805">Transcription regulation</keyword>
<keyword evidence="4" id="KW-0614">Plasmid</keyword>
<dbReference type="EMBL" id="CP058532">
    <property type="protein sequence ID" value="QLG30161.1"/>
    <property type="molecule type" value="Genomic_DNA"/>
</dbReference>
<reference evidence="4 5" key="1">
    <citation type="submission" date="2020-07" db="EMBL/GenBank/DDBJ databases">
        <title>Gai3-2, isolated from salt lake.</title>
        <authorList>
            <person name="Cui H."/>
            <person name="Shi X."/>
        </authorList>
    </citation>
    <scope>NUCLEOTIDE SEQUENCE [LARGE SCALE GENOMIC DNA]</scope>
    <source>
        <strain evidence="4 5">Gai3-2</strain>
        <plasmid evidence="4 5">unnamed3</plasmid>
    </source>
</reference>
<accession>A0A7D5K455</accession>
<keyword evidence="2" id="KW-0804">Transcription</keyword>
<dbReference type="AlphaFoldDB" id="A0A7D5K455"/>
<evidence type="ECO:0000313" key="5">
    <source>
        <dbReference type="Proteomes" id="UP000509750"/>
    </source>
</evidence>
<evidence type="ECO:0000313" key="4">
    <source>
        <dbReference type="EMBL" id="QLG30161.1"/>
    </source>
</evidence>
<dbReference type="InterPro" id="IPR036388">
    <property type="entry name" value="WH-like_DNA-bd_sf"/>
</dbReference>
<dbReference type="Pfam" id="PF04967">
    <property type="entry name" value="HTH_10"/>
    <property type="match status" value="1"/>
</dbReference>
<dbReference type="GeneID" id="56031462"/>
<proteinExistence type="predicted"/>
<dbReference type="PANTHER" id="PTHR34236">
    <property type="entry name" value="DIMETHYL SULFOXIDE REDUCTASE TRANSCRIPTIONAL ACTIVATOR"/>
    <property type="match status" value="1"/>
</dbReference>
<name>A0A7D5K455_9EURY</name>
<sequence length="198" mass="22246">MTFEDFAINTNSVGDARETVIFWGEGENLNSFEEGLRSNGYIESYEILADVPPDHRLYRVTFTPEAMCLSSYALVMKHNLVFTDVHGENGTIHARARVHDRDRLKGFLADMGDIPELTIEVDGLYDEVANADTYTSGRFKISPAQRKALELALDTGYFEEPRETTLEELGDELGVSEGAVGGRIRRGVRALVEYYLKQ</sequence>
<dbReference type="InterPro" id="IPR007050">
    <property type="entry name" value="HTH_bacterioopsin"/>
</dbReference>
<gene>
    <name evidence="4" type="ORF">HUG10_21475</name>
</gene>
<dbReference type="InterPro" id="IPR013324">
    <property type="entry name" value="RNA_pol_sigma_r3/r4-like"/>
</dbReference>
<dbReference type="Gene3D" id="1.10.10.10">
    <property type="entry name" value="Winged helix-like DNA-binding domain superfamily/Winged helix DNA-binding domain"/>
    <property type="match status" value="1"/>
</dbReference>
<evidence type="ECO:0000256" key="1">
    <source>
        <dbReference type="ARBA" id="ARBA00023015"/>
    </source>
</evidence>
<feature type="domain" description="HTH bat-type" evidence="3">
    <location>
        <begin position="142"/>
        <end position="192"/>
    </location>
</feature>
<dbReference type="RefSeq" id="WP_179171735.1">
    <property type="nucleotide sequence ID" value="NZ_CP058532.1"/>
</dbReference>
<dbReference type="SUPFAM" id="SSF88659">
    <property type="entry name" value="Sigma3 and sigma4 domains of RNA polymerase sigma factors"/>
    <property type="match status" value="1"/>
</dbReference>
<dbReference type="PANTHER" id="PTHR34236:SF1">
    <property type="entry name" value="DIMETHYL SULFOXIDE REDUCTASE TRANSCRIPTIONAL ACTIVATOR"/>
    <property type="match status" value="1"/>
</dbReference>
<evidence type="ECO:0000259" key="3">
    <source>
        <dbReference type="Pfam" id="PF04967"/>
    </source>
</evidence>
<geneLocation type="plasmid" evidence="4 5">
    <name>unnamed3</name>
</geneLocation>
<dbReference type="KEGG" id="halg:HUG10_21475"/>
<organism evidence="4 5">
    <name type="scientific">Halorarum halophilum</name>
    <dbReference type="NCBI Taxonomy" id="2743090"/>
    <lineage>
        <taxon>Archaea</taxon>
        <taxon>Methanobacteriati</taxon>
        <taxon>Methanobacteriota</taxon>
        <taxon>Stenosarchaea group</taxon>
        <taxon>Halobacteria</taxon>
        <taxon>Halobacteriales</taxon>
        <taxon>Haloferacaceae</taxon>
        <taxon>Halorarum</taxon>
    </lineage>
</organism>
<evidence type="ECO:0000256" key="2">
    <source>
        <dbReference type="ARBA" id="ARBA00023163"/>
    </source>
</evidence>
<dbReference type="Proteomes" id="UP000509750">
    <property type="component" value="Plasmid unnamed3"/>
</dbReference>
<protein>
    <submittedName>
        <fullName evidence="4">Helix-turn-helix domain-containing protein</fullName>
    </submittedName>
</protein>